<dbReference type="PANTHER" id="PTHR45910">
    <property type="entry name" value="N-ALPHA-ACETYLTRANSFERASE 20"/>
    <property type="match status" value="1"/>
</dbReference>
<dbReference type="Proteomes" id="UP001152885">
    <property type="component" value="Unassembled WGS sequence"/>
</dbReference>
<dbReference type="Pfam" id="PF00583">
    <property type="entry name" value="Acetyltransf_1"/>
    <property type="match status" value="1"/>
</dbReference>
<keyword evidence="2" id="KW-0012">Acyltransferase</keyword>
<dbReference type="AlphaFoldDB" id="A0A9W4TTM8"/>
<dbReference type="GO" id="GO:0004596">
    <property type="term" value="F:protein-N-terminal amino-acid acetyltransferase activity"/>
    <property type="evidence" value="ECO:0007669"/>
    <property type="project" value="TreeGrafter"/>
</dbReference>
<gene>
    <name evidence="4" type="ORF">CANVERA_P1967</name>
</gene>
<evidence type="ECO:0000256" key="2">
    <source>
        <dbReference type="ARBA" id="ARBA00023315"/>
    </source>
</evidence>
<dbReference type="OrthoDB" id="10264728at2759"/>
<dbReference type="InterPro" id="IPR016181">
    <property type="entry name" value="Acyl_CoA_acyltransferase"/>
</dbReference>
<dbReference type="EMBL" id="CANTUO010000001">
    <property type="protein sequence ID" value="CAI5757453.1"/>
    <property type="molecule type" value="Genomic_DNA"/>
</dbReference>
<evidence type="ECO:0000313" key="5">
    <source>
        <dbReference type="Proteomes" id="UP001152885"/>
    </source>
</evidence>
<dbReference type="InterPro" id="IPR051646">
    <property type="entry name" value="NatB_acetyltransferase_subunit"/>
</dbReference>
<keyword evidence="5" id="KW-1185">Reference proteome</keyword>
<organism evidence="4 5">
    <name type="scientific">Candida verbasci</name>
    <dbReference type="NCBI Taxonomy" id="1227364"/>
    <lineage>
        <taxon>Eukaryota</taxon>
        <taxon>Fungi</taxon>
        <taxon>Dikarya</taxon>
        <taxon>Ascomycota</taxon>
        <taxon>Saccharomycotina</taxon>
        <taxon>Pichiomycetes</taxon>
        <taxon>Debaryomycetaceae</taxon>
        <taxon>Candida/Lodderomyces clade</taxon>
        <taxon>Candida</taxon>
    </lineage>
</organism>
<proteinExistence type="predicted"/>
<evidence type="ECO:0000256" key="1">
    <source>
        <dbReference type="ARBA" id="ARBA00022679"/>
    </source>
</evidence>
<dbReference type="Gene3D" id="3.40.630.30">
    <property type="match status" value="1"/>
</dbReference>
<protein>
    <recommendedName>
        <fullName evidence="3">N-acetyltransferase domain-containing protein</fullName>
    </recommendedName>
</protein>
<comment type="caution">
    <text evidence="4">The sequence shown here is derived from an EMBL/GenBank/DDBJ whole genome shotgun (WGS) entry which is preliminary data.</text>
</comment>
<evidence type="ECO:0000259" key="3">
    <source>
        <dbReference type="PROSITE" id="PS51186"/>
    </source>
</evidence>
<accession>A0A9W4TTM8</accession>
<dbReference type="InterPro" id="IPR000182">
    <property type="entry name" value="GNAT_dom"/>
</dbReference>
<dbReference type="PANTHER" id="PTHR45910:SF1">
    <property type="entry name" value="N-ALPHA-ACETYLTRANSFERASE 20"/>
    <property type="match status" value="1"/>
</dbReference>
<dbReference type="PROSITE" id="PS51186">
    <property type="entry name" value="GNAT"/>
    <property type="match status" value="1"/>
</dbReference>
<feature type="domain" description="N-acetyltransferase" evidence="3">
    <location>
        <begin position="2"/>
        <end position="162"/>
    </location>
</feature>
<dbReference type="SUPFAM" id="SSF55729">
    <property type="entry name" value="Acyl-CoA N-acyltransferases (Nat)"/>
    <property type="match status" value="1"/>
</dbReference>
<reference evidence="4" key="1">
    <citation type="submission" date="2022-12" db="EMBL/GenBank/DDBJ databases">
        <authorList>
            <person name="Brejova B."/>
        </authorList>
    </citation>
    <scope>NUCLEOTIDE SEQUENCE</scope>
</reference>
<name>A0A9W4TTM8_9ASCO</name>
<evidence type="ECO:0000313" key="4">
    <source>
        <dbReference type="EMBL" id="CAI5757453.1"/>
    </source>
</evidence>
<sequence length="186" mass="21565">MTSIKPFQIDDLFAIDPVNLDPLTENFNISFYTSYLIDHPNLFYKSIEPNNEISGYMMGKIEGQLSKKELHCHITAVTINQEYRRIGLASKLCLLLETIKEVQNTLFIDLFVKVTNTLGKILYEKLGYGVYRRVIGYYGKEYPTEKIPNDEIDAFDMRKALPMDKDKETVRDNGELFNVFPNEVVF</sequence>
<keyword evidence="1" id="KW-0808">Transferase</keyword>
<dbReference type="GO" id="GO:0031416">
    <property type="term" value="C:NatB complex"/>
    <property type="evidence" value="ECO:0007669"/>
    <property type="project" value="TreeGrafter"/>
</dbReference>